<evidence type="ECO:0000313" key="4">
    <source>
        <dbReference type="EMBL" id="BDT05200.1"/>
    </source>
</evidence>
<evidence type="ECO:0000256" key="1">
    <source>
        <dbReference type="SAM" id="Coils"/>
    </source>
</evidence>
<reference evidence="3 5" key="1">
    <citation type="journal article" date="2022" name="Front. Microbiol.">
        <title>Male-killing mechanisms vary between Spiroplasma species.</title>
        <authorList>
            <person name="Arai H."/>
            <person name="Inoue M."/>
            <person name="Kageyama D."/>
        </authorList>
    </citation>
    <scope>NUCLEOTIDE SEQUENCE [LARGE SCALE GENOMIC DNA]</scope>
    <source>
        <strain evidence="3">SHm</strain>
        <strain evidence="5">sHm</strain>
        <plasmid evidence="4 5">pSHM_1</plasmid>
    </source>
</reference>
<keyword evidence="2" id="KW-0472">Membrane</keyword>
<evidence type="ECO:0000313" key="3">
    <source>
        <dbReference type="EMBL" id="BDT04338.1"/>
    </source>
</evidence>
<feature type="transmembrane region" description="Helical" evidence="2">
    <location>
        <begin position="262"/>
        <end position="295"/>
    </location>
</feature>
<keyword evidence="1" id="KW-0175">Coiled coil</keyword>
<evidence type="ECO:0008006" key="6">
    <source>
        <dbReference type="Google" id="ProtNLM"/>
    </source>
</evidence>
<sequence>MTDKTKSQTYNFLSENKSIEDILKQENIFVKEIKKKRHGGKTYRIDNDNNQQLNDEQIQNIAENLEIVATSLTDNEKEQVNNNDIWTKFKNLLPTSISNTQEISKLQTIIQEKNKEIQQLKKENEELKQAKQSDVNLTKYTYNSVTIYDEKQRKKTGIEKIYEEILKINNKIYFITTIQNIDNSINEEIIHFYQLKNGDIQVVNQIKKYENMNKYKNDLSLIEDTSTNKNNIFFSKMPIKKFLSNQEESNLNITKSEWITFLAISIFSLCLLSVPAILTIYLPTIIVGATVGIIIAEKIGILALSTLVIGALDKVLWNLVSHKTKKIRTKTKNSIFWLLRKLPFCKNLDKNKEEKEIKNNNKKTIENLTNDKLETKLQTQYDILKQELDNRKDMKPDKLISNNKINHNSNSILENSSIESENNQNFDSSIRNTINHLNQQPSTSLNNNWNKVKCLLT</sequence>
<feature type="coiled-coil region" evidence="1">
    <location>
        <begin position="103"/>
        <end position="137"/>
    </location>
</feature>
<keyword evidence="2" id="KW-0812">Transmembrane</keyword>
<accession>A0ABN6SZA9</accession>
<geneLocation type="plasmid" evidence="4 5">
    <name>pSHM_1</name>
</geneLocation>
<evidence type="ECO:0000256" key="2">
    <source>
        <dbReference type="SAM" id="Phobius"/>
    </source>
</evidence>
<dbReference type="RefSeq" id="WP_281748164.1">
    <property type="nucleotide sequence ID" value="NZ_AP026933.1"/>
</dbReference>
<protein>
    <recommendedName>
        <fullName evidence="6">Transmembrane protein</fullName>
    </recommendedName>
</protein>
<keyword evidence="5" id="KW-1185">Reference proteome</keyword>
<keyword evidence="2" id="KW-1133">Transmembrane helix</keyword>
<dbReference type="Proteomes" id="UP001163387">
    <property type="component" value="Plasmid pSHM_1"/>
</dbReference>
<feature type="transmembrane region" description="Helical" evidence="2">
    <location>
        <begin position="301"/>
        <end position="320"/>
    </location>
</feature>
<dbReference type="Proteomes" id="UP001163387">
    <property type="component" value="Chromosome"/>
</dbReference>
<dbReference type="EMBL" id="AP026934">
    <property type="protein sequence ID" value="BDT05200.1"/>
    <property type="molecule type" value="Genomic_DNA"/>
</dbReference>
<keyword evidence="4" id="KW-0614">Plasmid</keyword>
<name>A0ABN6SZA9_9MOLU</name>
<organism evidence="3 5">
    <name type="scientific">Spiroplasma ixodetis</name>
    <dbReference type="NCBI Taxonomy" id="2141"/>
    <lineage>
        <taxon>Bacteria</taxon>
        <taxon>Bacillati</taxon>
        <taxon>Mycoplasmatota</taxon>
        <taxon>Mollicutes</taxon>
        <taxon>Entomoplasmatales</taxon>
        <taxon>Spiroplasmataceae</taxon>
        <taxon>Spiroplasma</taxon>
    </lineage>
</organism>
<evidence type="ECO:0000313" key="5">
    <source>
        <dbReference type="Proteomes" id="UP001163387"/>
    </source>
</evidence>
<gene>
    <name evidence="3" type="ORF">SHM_19840</name>
    <name evidence="4" type="ORF">SHM_28460</name>
</gene>
<dbReference type="EMBL" id="AP026933">
    <property type="protein sequence ID" value="BDT04338.1"/>
    <property type="molecule type" value="Genomic_DNA"/>
</dbReference>
<proteinExistence type="predicted"/>